<gene>
    <name evidence="2" type="ORF">SBOR_9876</name>
</gene>
<evidence type="ECO:0000313" key="3">
    <source>
        <dbReference type="Proteomes" id="UP000019487"/>
    </source>
</evidence>
<sequence>MASKRSRSEMEEDECEKKHKAIALIRAATKAAMETVAKDEFGKIFAEAELIIARRLEKKKPRNRSGNEQGQSGTNGEGSSSIVQRGSEQSAQSGSSVAEQSMELQGSDNTSSAQRLPAWYEGNMSWPSKGRRRGPKPREKSQEEIETERHRIMTGIQRDFDWNPETNTWMQRGLVPNHVHTTVKPGSTAFRDAAARRHLEGWLSDDRGRAMWAYINSIRDAIPIDDPYRFSEMSPHRLSDLSPECMQTLRSACELLTNTSWELGELWNFMLLTRYYSGNKWGAARGFGSNEAERIKEYISLVRTIAEQKLIPHRPIPWRKFFYYEPPSMETLKGFGLVYHPCGLLVPDTFENGWYVPPIFRGEEHLAVVRFYKNGGIWLDRESMVAPIEAKPRYRSPGKKQGESLVVDTPFLASETALMREVQRAFAEGVMCGRRL</sequence>
<feature type="compositionally biased region" description="Polar residues" evidence="1">
    <location>
        <begin position="64"/>
        <end position="114"/>
    </location>
</feature>
<feature type="compositionally biased region" description="Basic and acidic residues" evidence="1">
    <location>
        <begin position="136"/>
        <end position="150"/>
    </location>
</feature>
<reference evidence="2 3" key="1">
    <citation type="journal article" date="2014" name="Genome Announc.">
        <title>Draft genome sequence of Sclerotinia borealis, a psychrophilic plant pathogenic fungus.</title>
        <authorList>
            <person name="Mardanov A.V."/>
            <person name="Beletsky A.V."/>
            <person name="Kadnikov V.V."/>
            <person name="Ignatov A.N."/>
            <person name="Ravin N.V."/>
        </authorList>
    </citation>
    <scope>NUCLEOTIDE SEQUENCE [LARGE SCALE GENOMIC DNA]</scope>
    <source>
        <strain evidence="3">F-4157</strain>
    </source>
</reference>
<dbReference type="EMBL" id="AYSA01000794">
    <property type="protein sequence ID" value="ESZ89739.1"/>
    <property type="molecule type" value="Genomic_DNA"/>
</dbReference>
<name>W9C484_SCLBF</name>
<proteinExistence type="predicted"/>
<dbReference type="AlphaFoldDB" id="W9C484"/>
<comment type="caution">
    <text evidence="2">The sequence shown here is derived from an EMBL/GenBank/DDBJ whole genome shotgun (WGS) entry which is preliminary data.</text>
</comment>
<dbReference type="Proteomes" id="UP000019487">
    <property type="component" value="Unassembled WGS sequence"/>
</dbReference>
<feature type="region of interest" description="Disordered" evidence="1">
    <location>
        <begin position="55"/>
        <end position="150"/>
    </location>
</feature>
<evidence type="ECO:0000256" key="1">
    <source>
        <dbReference type="SAM" id="MobiDB-lite"/>
    </source>
</evidence>
<keyword evidence="3" id="KW-1185">Reference proteome</keyword>
<dbReference type="HOGENOM" id="CLU_628763_0_0_1"/>
<organism evidence="2 3">
    <name type="scientific">Sclerotinia borealis (strain F-4128)</name>
    <dbReference type="NCBI Taxonomy" id="1432307"/>
    <lineage>
        <taxon>Eukaryota</taxon>
        <taxon>Fungi</taxon>
        <taxon>Dikarya</taxon>
        <taxon>Ascomycota</taxon>
        <taxon>Pezizomycotina</taxon>
        <taxon>Leotiomycetes</taxon>
        <taxon>Helotiales</taxon>
        <taxon>Sclerotiniaceae</taxon>
        <taxon>Sclerotinia</taxon>
    </lineage>
</organism>
<accession>W9C484</accession>
<protein>
    <submittedName>
        <fullName evidence="2">Uncharacterized protein</fullName>
    </submittedName>
</protein>
<evidence type="ECO:0000313" key="2">
    <source>
        <dbReference type="EMBL" id="ESZ89739.1"/>
    </source>
</evidence>
<dbReference type="OrthoDB" id="10666868at2759"/>